<keyword evidence="6 15" id="KW-0812">Transmembrane</keyword>
<dbReference type="GO" id="GO:0005789">
    <property type="term" value="C:endoplasmic reticulum membrane"/>
    <property type="evidence" value="ECO:0007669"/>
    <property type="project" value="UniProtKB-SubCell"/>
</dbReference>
<evidence type="ECO:0000259" key="18">
    <source>
        <dbReference type="Pfam" id="PF17039"/>
    </source>
</evidence>
<evidence type="ECO:0000256" key="14">
    <source>
        <dbReference type="ARBA" id="ARBA00058658"/>
    </source>
</evidence>
<keyword evidence="4 15" id="KW-0328">Glycosyltransferase</keyword>
<evidence type="ECO:0000256" key="2">
    <source>
        <dbReference type="ARBA" id="ARBA00004922"/>
    </source>
</evidence>
<comment type="caution">
    <text evidence="19">The sequence shown here is derived from an EMBL/GenBank/DDBJ whole genome shotgun (WGS) entry which is preliminary data.</text>
</comment>
<comment type="catalytic activity">
    <reaction evidence="13">
        <text>L-seryl-[protein] + GDP-beta-L-fucose = 3-O-(alpha-L-fucosyl)-L-seryl-[protein] + GDP + H(+)</text>
        <dbReference type="Rhea" id="RHEA:63644"/>
        <dbReference type="Rhea" id="RHEA-COMP:9863"/>
        <dbReference type="Rhea" id="RHEA-COMP:17914"/>
        <dbReference type="ChEBI" id="CHEBI:15378"/>
        <dbReference type="ChEBI" id="CHEBI:29999"/>
        <dbReference type="ChEBI" id="CHEBI:57273"/>
        <dbReference type="ChEBI" id="CHEBI:58189"/>
        <dbReference type="ChEBI" id="CHEBI:189632"/>
        <dbReference type="EC" id="2.4.1.221"/>
    </reaction>
    <physiologicalReaction direction="left-to-right" evidence="13">
        <dbReference type="Rhea" id="RHEA:63645"/>
    </physiologicalReaction>
</comment>
<keyword evidence="20" id="KW-1185">Reference proteome</keyword>
<evidence type="ECO:0000256" key="3">
    <source>
        <dbReference type="ARBA" id="ARBA00008919"/>
    </source>
</evidence>
<proteinExistence type="inferred from homology"/>
<keyword evidence="15" id="KW-0333">Golgi apparatus</keyword>
<comment type="similarity">
    <text evidence="3 15">Belongs to the glycosyltransferase 10 family.</text>
</comment>
<evidence type="ECO:0000256" key="5">
    <source>
        <dbReference type="ARBA" id="ARBA00022679"/>
    </source>
</evidence>
<feature type="domain" description="Fucosyltransferase N-terminal" evidence="18">
    <location>
        <begin position="65"/>
        <end position="174"/>
    </location>
</feature>
<evidence type="ECO:0000256" key="10">
    <source>
        <dbReference type="ARBA" id="ARBA00023136"/>
    </source>
</evidence>
<dbReference type="GO" id="GO:0046922">
    <property type="term" value="F:peptide-O-fucosyltransferase activity"/>
    <property type="evidence" value="ECO:0007669"/>
    <property type="project" value="UniProtKB-EC"/>
</dbReference>
<evidence type="ECO:0000256" key="15">
    <source>
        <dbReference type="RuleBase" id="RU003832"/>
    </source>
</evidence>
<evidence type="ECO:0000256" key="11">
    <source>
        <dbReference type="ARBA" id="ARBA00023180"/>
    </source>
</evidence>
<reference evidence="19" key="1">
    <citation type="submission" date="2023-08" db="EMBL/GenBank/DDBJ databases">
        <title>Pelteobagrus vachellii genome.</title>
        <authorList>
            <person name="Liu H."/>
        </authorList>
    </citation>
    <scope>NUCLEOTIDE SEQUENCE</scope>
    <source>
        <strain evidence="19">PRFRI_2022a</strain>
        <tissue evidence="19">Muscle</tissue>
    </source>
</reference>
<organism evidence="19 20">
    <name type="scientific">Tachysurus vachellii</name>
    <name type="common">Darkbarbel catfish</name>
    <name type="synonym">Pelteobagrus vachellii</name>
    <dbReference type="NCBI Taxonomy" id="175792"/>
    <lineage>
        <taxon>Eukaryota</taxon>
        <taxon>Metazoa</taxon>
        <taxon>Chordata</taxon>
        <taxon>Craniata</taxon>
        <taxon>Vertebrata</taxon>
        <taxon>Euteleostomi</taxon>
        <taxon>Actinopterygii</taxon>
        <taxon>Neopterygii</taxon>
        <taxon>Teleostei</taxon>
        <taxon>Ostariophysi</taxon>
        <taxon>Siluriformes</taxon>
        <taxon>Bagridae</taxon>
        <taxon>Tachysurus</taxon>
    </lineage>
</organism>
<dbReference type="FunFam" id="3.40.50.11660:FF:000002">
    <property type="entry name" value="Alpha-(1,3)-fucosyltransferase"/>
    <property type="match status" value="1"/>
</dbReference>
<evidence type="ECO:0000313" key="19">
    <source>
        <dbReference type="EMBL" id="KAK2827595.1"/>
    </source>
</evidence>
<dbReference type="InterPro" id="IPR038577">
    <property type="entry name" value="GT10-like_C_sf"/>
</dbReference>
<dbReference type="SUPFAM" id="SSF53756">
    <property type="entry name" value="UDP-Glycosyltransferase/glycogen phosphorylase"/>
    <property type="match status" value="1"/>
</dbReference>
<evidence type="ECO:0000256" key="7">
    <source>
        <dbReference type="ARBA" id="ARBA00022824"/>
    </source>
</evidence>
<keyword evidence="9 15" id="KW-1133">Transmembrane helix</keyword>
<feature type="transmembrane region" description="Helical" evidence="15">
    <location>
        <begin position="36"/>
        <end position="58"/>
    </location>
</feature>
<evidence type="ECO:0000256" key="12">
    <source>
        <dbReference type="ARBA" id="ARBA00047273"/>
    </source>
</evidence>
<evidence type="ECO:0000256" key="13">
    <source>
        <dbReference type="ARBA" id="ARBA00048647"/>
    </source>
</evidence>
<dbReference type="GO" id="GO:0046920">
    <property type="term" value="F:alpha-(1-&gt;3)-fucosyltransferase activity"/>
    <property type="evidence" value="ECO:0007669"/>
    <property type="project" value="TreeGrafter"/>
</dbReference>
<comment type="subcellular location">
    <subcellularLocation>
        <location evidence="1">Endoplasmic reticulum membrane</location>
        <topology evidence="1">Single-pass type II membrane protein</topology>
    </subcellularLocation>
    <subcellularLocation>
        <location evidence="15">Golgi apparatus</location>
        <location evidence="15">Golgi stack membrane</location>
        <topology evidence="15">Single-pass type II membrane protein</topology>
    </subcellularLocation>
</comment>
<name>A0AA88LZT1_TACVA</name>
<evidence type="ECO:0000256" key="6">
    <source>
        <dbReference type="ARBA" id="ARBA00022692"/>
    </source>
</evidence>
<evidence type="ECO:0000256" key="9">
    <source>
        <dbReference type="ARBA" id="ARBA00022989"/>
    </source>
</evidence>
<evidence type="ECO:0000259" key="17">
    <source>
        <dbReference type="Pfam" id="PF00852"/>
    </source>
</evidence>
<dbReference type="InterPro" id="IPR055270">
    <property type="entry name" value="Glyco_tran_10_C"/>
</dbReference>
<keyword evidence="5 15" id="KW-0808">Transferase</keyword>
<comment type="catalytic activity">
    <reaction evidence="12">
        <text>L-threonyl-[protein] + GDP-beta-L-fucose = 3-O-(alpha-L-fucosyl)-L-threonyl-[protein] + GDP + H(+)</text>
        <dbReference type="Rhea" id="RHEA:70491"/>
        <dbReference type="Rhea" id="RHEA-COMP:11060"/>
        <dbReference type="Rhea" id="RHEA-COMP:17915"/>
        <dbReference type="ChEBI" id="CHEBI:15378"/>
        <dbReference type="ChEBI" id="CHEBI:30013"/>
        <dbReference type="ChEBI" id="CHEBI:57273"/>
        <dbReference type="ChEBI" id="CHEBI:58189"/>
        <dbReference type="ChEBI" id="CHEBI:189631"/>
        <dbReference type="EC" id="2.4.1.221"/>
    </reaction>
    <physiologicalReaction direction="left-to-right" evidence="12">
        <dbReference type="Rhea" id="RHEA:70492"/>
    </physiologicalReaction>
</comment>
<evidence type="ECO:0000313" key="20">
    <source>
        <dbReference type="Proteomes" id="UP001187315"/>
    </source>
</evidence>
<keyword evidence="10 15" id="KW-0472">Membrane</keyword>
<dbReference type="EC" id="2.4.1.-" evidence="15"/>
<gene>
    <name evidence="19" type="ORF">Q7C36_018521</name>
</gene>
<dbReference type="PANTHER" id="PTHR11929">
    <property type="entry name" value="ALPHA- 1,3 -FUCOSYLTRANSFERASE"/>
    <property type="match status" value="1"/>
</dbReference>
<dbReference type="Pfam" id="PF17039">
    <property type="entry name" value="Glyco_tran_10_N"/>
    <property type="match status" value="1"/>
</dbReference>
<feature type="region of interest" description="Disordered" evidence="16">
    <location>
        <begin position="1"/>
        <end position="24"/>
    </location>
</feature>
<dbReference type="GO" id="GO:0032580">
    <property type="term" value="C:Golgi cisterna membrane"/>
    <property type="evidence" value="ECO:0007669"/>
    <property type="project" value="UniProtKB-SubCell"/>
</dbReference>
<accession>A0AA88LZT1</accession>
<feature type="domain" description="Fucosyltransferase C-terminal" evidence="17">
    <location>
        <begin position="192"/>
        <end position="362"/>
    </location>
</feature>
<dbReference type="Gene3D" id="3.40.50.11660">
    <property type="entry name" value="Glycosyl transferase family 10, C-terminal domain"/>
    <property type="match status" value="1"/>
</dbReference>
<comment type="function">
    <text evidence="14">Protein O-fucosyltransferase that specifically catalyzes O-fucosylation of serine or threonine residues in EMI domains of target proteins. Attaches fucose through an O-glycosidic linkage. O-fucosylation of EMI domain-containing proteins may be required for facilitating protein folding and secretion.</text>
</comment>
<evidence type="ECO:0000256" key="16">
    <source>
        <dbReference type="SAM" id="MobiDB-lite"/>
    </source>
</evidence>
<feature type="compositionally biased region" description="Basic and acidic residues" evidence="16">
    <location>
        <begin position="1"/>
        <end position="10"/>
    </location>
</feature>
<evidence type="ECO:0000256" key="4">
    <source>
        <dbReference type="ARBA" id="ARBA00022676"/>
    </source>
</evidence>
<dbReference type="InterPro" id="IPR001503">
    <property type="entry name" value="Glyco_trans_10"/>
</dbReference>
<keyword evidence="8" id="KW-0735">Signal-anchor</keyword>
<dbReference type="InterPro" id="IPR031481">
    <property type="entry name" value="Glyco_tran_10_N"/>
</dbReference>
<sequence>MHCVDQHSEPHAASSQRNPPTGPGMLLNTRFNKKHLLLVLVLCCILMSLQKMLMFPLLGTEMKTNITILLWYWPFQVPYRLEDDVCLKNYSISGCRLVDDRTLFSTADIVVYHQYELKVGSQKLPLHLPRPVHQRWLWLSLEAPIHNGDVSQYARLFNLTMSYHPDADIVVPYGKIDEKVGGTDGTFVMPENKIHLACWVVSNYGNHHKRTSVYKQLSKLVSVQVYGRAARKPVSQSALLPTISRCYFYLAFENTESAHYITEKLWRNAFMAGTVPVVLGPPRSHYEAVAPPHSFIHVDDFDSIASLAKFLTELAGNVKLYKSYFSWHEKYTVKLYTDWRERLCNICRVYDKLPYHKMYHKLGA</sequence>
<dbReference type="AlphaFoldDB" id="A0AA88LZT1"/>
<dbReference type="Pfam" id="PF00852">
    <property type="entry name" value="Glyco_transf_10"/>
    <property type="match status" value="1"/>
</dbReference>
<evidence type="ECO:0000256" key="1">
    <source>
        <dbReference type="ARBA" id="ARBA00004648"/>
    </source>
</evidence>
<dbReference type="PANTHER" id="PTHR11929:SF245">
    <property type="entry name" value="FUCOSYLTRANSFERASE"/>
    <property type="match status" value="1"/>
</dbReference>
<comment type="pathway">
    <text evidence="2">Protein modification; protein glycosylation.</text>
</comment>
<dbReference type="Proteomes" id="UP001187315">
    <property type="component" value="Unassembled WGS sequence"/>
</dbReference>
<protein>
    <recommendedName>
        <fullName evidence="15">Fucosyltransferase</fullName>
        <ecNumber evidence="15">2.4.1.-</ecNumber>
    </recommendedName>
</protein>
<keyword evidence="11" id="KW-0325">Glycoprotein</keyword>
<keyword evidence="7" id="KW-0256">Endoplasmic reticulum</keyword>
<evidence type="ECO:0000256" key="8">
    <source>
        <dbReference type="ARBA" id="ARBA00022968"/>
    </source>
</evidence>
<dbReference type="EMBL" id="JAVHJS010000019">
    <property type="protein sequence ID" value="KAK2827595.1"/>
    <property type="molecule type" value="Genomic_DNA"/>
</dbReference>